<evidence type="ECO:0000313" key="1">
    <source>
        <dbReference type="EMBL" id="QHS77338.1"/>
    </source>
</evidence>
<protein>
    <submittedName>
        <fullName evidence="1">Uncharacterized protein</fullName>
    </submittedName>
</protein>
<accession>A0A6C0ACA3</accession>
<sequence>MKNIIMVYDINKIYKNITHSLTNEEIENLDKVWEFIECFNYPKINLHKFRKQVISKIRSKYSLHEFLVYEKVIEKLLFNLKDRYFDQNKDIYTKIKIIELNKEDNLNKKIREFSANCQICLLRSFINKNFYFNYSNNKLYFTPTKGSSDILEESRLDSILNTVMYNRESYEMFMLDNSLNDIDQFYYSFDYPFPNIFTDKFNIINDKDREIRIDKLYFSGGEKMWFKLIKK</sequence>
<dbReference type="AlphaFoldDB" id="A0A6C0ACA3"/>
<reference evidence="1" key="1">
    <citation type="journal article" date="2020" name="Nature">
        <title>Giant virus diversity and host interactions through global metagenomics.</title>
        <authorList>
            <person name="Schulz F."/>
            <person name="Roux S."/>
            <person name="Paez-Espino D."/>
            <person name="Jungbluth S."/>
            <person name="Walsh D.A."/>
            <person name="Denef V.J."/>
            <person name="McMahon K.D."/>
            <person name="Konstantinidis K.T."/>
            <person name="Eloe-Fadrosh E.A."/>
            <person name="Kyrpides N.C."/>
            <person name="Woyke T."/>
        </authorList>
    </citation>
    <scope>NUCLEOTIDE SEQUENCE</scope>
    <source>
        <strain evidence="1">GVMAG-S-1004661-13</strain>
    </source>
</reference>
<proteinExistence type="predicted"/>
<dbReference type="EMBL" id="MN740545">
    <property type="protein sequence ID" value="QHS77338.1"/>
    <property type="molecule type" value="Genomic_DNA"/>
</dbReference>
<organism evidence="1">
    <name type="scientific">viral metagenome</name>
    <dbReference type="NCBI Taxonomy" id="1070528"/>
    <lineage>
        <taxon>unclassified sequences</taxon>
        <taxon>metagenomes</taxon>
        <taxon>organismal metagenomes</taxon>
    </lineage>
</organism>
<name>A0A6C0ACA3_9ZZZZ</name>